<accession>A0A164PWH4</accession>
<reference evidence="1 2" key="1">
    <citation type="submission" date="2016-03" db="EMBL/GenBank/DDBJ databases">
        <title>EvidentialGene: Evidence-directed Construction of Genes on Genomes.</title>
        <authorList>
            <person name="Gilbert D.G."/>
            <person name="Choi J.-H."/>
            <person name="Mockaitis K."/>
            <person name="Colbourne J."/>
            <person name="Pfrender M."/>
        </authorList>
    </citation>
    <scope>NUCLEOTIDE SEQUENCE [LARGE SCALE GENOMIC DNA]</scope>
    <source>
        <strain evidence="1 2">Xinb3</strain>
        <tissue evidence="1">Complete organism</tissue>
    </source>
</reference>
<name>A0A164PWH4_9CRUS</name>
<keyword evidence="2" id="KW-1185">Reference proteome</keyword>
<evidence type="ECO:0000313" key="2">
    <source>
        <dbReference type="Proteomes" id="UP000076858"/>
    </source>
</evidence>
<dbReference type="EMBL" id="LRGB01002536">
    <property type="protein sequence ID" value="KZS07207.1"/>
    <property type="molecule type" value="Genomic_DNA"/>
</dbReference>
<proteinExistence type="predicted"/>
<sequence length="51" mass="5830">MHLNFCKEKSAYCVYQGKSCIVFSCFSALGGNPLFKYGSHLRHVPQANRYK</sequence>
<protein>
    <submittedName>
        <fullName evidence="1">Uncharacterized protein</fullName>
    </submittedName>
</protein>
<dbReference type="Proteomes" id="UP000076858">
    <property type="component" value="Unassembled WGS sequence"/>
</dbReference>
<gene>
    <name evidence="1" type="ORF">APZ42_029130</name>
</gene>
<organism evidence="1 2">
    <name type="scientific">Daphnia magna</name>
    <dbReference type="NCBI Taxonomy" id="35525"/>
    <lineage>
        <taxon>Eukaryota</taxon>
        <taxon>Metazoa</taxon>
        <taxon>Ecdysozoa</taxon>
        <taxon>Arthropoda</taxon>
        <taxon>Crustacea</taxon>
        <taxon>Branchiopoda</taxon>
        <taxon>Diplostraca</taxon>
        <taxon>Cladocera</taxon>
        <taxon>Anomopoda</taxon>
        <taxon>Daphniidae</taxon>
        <taxon>Daphnia</taxon>
    </lineage>
</organism>
<evidence type="ECO:0000313" key="1">
    <source>
        <dbReference type="EMBL" id="KZS07207.1"/>
    </source>
</evidence>
<comment type="caution">
    <text evidence="1">The sequence shown here is derived from an EMBL/GenBank/DDBJ whole genome shotgun (WGS) entry which is preliminary data.</text>
</comment>
<dbReference type="AlphaFoldDB" id="A0A164PWH4"/>